<dbReference type="InterPro" id="IPR051468">
    <property type="entry name" value="Fungal_SecMetab_SDRs"/>
</dbReference>
<evidence type="ECO:0000256" key="1">
    <source>
        <dbReference type="ARBA" id="ARBA00006484"/>
    </source>
</evidence>
<evidence type="ECO:0000313" key="4">
    <source>
        <dbReference type="Proteomes" id="UP000324241"/>
    </source>
</evidence>
<accession>A0A5M9MHY6</accession>
<organism evidence="3 4">
    <name type="scientific">Aspergillus tanneri</name>
    <dbReference type="NCBI Taxonomy" id="1220188"/>
    <lineage>
        <taxon>Eukaryota</taxon>
        <taxon>Fungi</taxon>
        <taxon>Dikarya</taxon>
        <taxon>Ascomycota</taxon>
        <taxon>Pezizomycotina</taxon>
        <taxon>Eurotiomycetes</taxon>
        <taxon>Eurotiomycetidae</taxon>
        <taxon>Eurotiales</taxon>
        <taxon>Aspergillaceae</taxon>
        <taxon>Aspergillus</taxon>
        <taxon>Aspergillus subgen. Circumdati</taxon>
    </lineage>
</organism>
<dbReference type="PANTHER" id="PTHR43544">
    <property type="entry name" value="SHORT-CHAIN DEHYDROGENASE/REDUCTASE"/>
    <property type="match status" value="1"/>
</dbReference>
<comment type="caution">
    <text evidence="3">The sequence shown here is derived from an EMBL/GenBank/DDBJ whole genome shotgun (WGS) entry which is preliminary data.</text>
</comment>
<dbReference type="AlphaFoldDB" id="A0A5M9MHY6"/>
<dbReference type="EMBL" id="QUQM01000008">
    <property type="protein sequence ID" value="KAA8642537.1"/>
    <property type="molecule type" value="Genomic_DNA"/>
</dbReference>
<dbReference type="Gene3D" id="3.40.50.720">
    <property type="entry name" value="NAD(P)-binding Rossmann-like Domain"/>
    <property type="match status" value="1"/>
</dbReference>
<comment type="similarity">
    <text evidence="1 2">Belongs to the short-chain dehydrogenases/reductases (SDR) family.</text>
</comment>
<evidence type="ECO:0000256" key="2">
    <source>
        <dbReference type="RuleBase" id="RU000363"/>
    </source>
</evidence>
<evidence type="ECO:0008006" key="5">
    <source>
        <dbReference type="Google" id="ProtNLM"/>
    </source>
</evidence>
<dbReference type="Pfam" id="PF00106">
    <property type="entry name" value="adh_short"/>
    <property type="match status" value="1"/>
</dbReference>
<dbReference type="CDD" id="cd05325">
    <property type="entry name" value="carb_red_sniffer_like_SDR_c"/>
    <property type="match status" value="1"/>
</dbReference>
<dbReference type="SUPFAM" id="SSF51735">
    <property type="entry name" value="NAD(P)-binding Rossmann-fold domains"/>
    <property type="match status" value="1"/>
</dbReference>
<protein>
    <recommendedName>
        <fullName evidence="5">Short chain oxidoreductase (CsgA)</fullName>
    </recommendedName>
</protein>
<dbReference type="PANTHER" id="PTHR43544:SF36">
    <property type="entry name" value="CHAIN OXIDOREDUCTASE (CSGA), PUTATIVE (AFU_ORTHOLOGUE AFUA_4G00910)-RELATED"/>
    <property type="match status" value="1"/>
</dbReference>
<dbReference type="GO" id="GO:0005737">
    <property type="term" value="C:cytoplasm"/>
    <property type="evidence" value="ECO:0007669"/>
    <property type="project" value="TreeGrafter"/>
</dbReference>
<dbReference type="VEuPathDB" id="FungiDB:EYZ11_004506"/>
<dbReference type="Proteomes" id="UP000324241">
    <property type="component" value="Unassembled WGS sequence"/>
</dbReference>
<dbReference type="RefSeq" id="XP_033421899.1">
    <property type="nucleotide sequence ID" value="XM_033576044.1"/>
</dbReference>
<evidence type="ECO:0000313" key="3">
    <source>
        <dbReference type="EMBL" id="KAA8642537.1"/>
    </source>
</evidence>
<dbReference type="InterPro" id="IPR036291">
    <property type="entry name" value="NAD(P)-bd_dom_sf"/>
</dbReference>
<dbReference type="PRINTS" id="PR00081">
    <property type="entry name" value="GDHRDH"/>
</dbReference>
<name>A0A5M9MHY6_9EURO</name>
<sequence>MASYLITGSSRGLGLAIVGQLCARPTSEVSMIFATSRKNNSPQLRELLVRSSGRLSFVQLDTTNQESVQEAVKQVEQQLQGKGLDVLVNNAGVMPITREGIEKMDALTETFNTNVTGTHMVTSAFLPLLRKGERKLVTNISSTMGSITMAPIYKPIPTPEYKITKAALNMLTKQYAQNLADEGFTFLSVCPGWLQTDMGGSRADLPVATGAEAVMRIMSTASSELNGLFMNIHVPGWEENPGPNKYDGKEIPW</sequence>
<reference evidence="3 4" key="1">
    <citation type="submission" date="2019-08" db="EMBL/GenBank/DDBJ databases">
        <title>The genome sequence of a newly discovered highly antifungal drug resistant Aspergillus species, Aspergillus tanneri NIH 1004.</title>
        <authorList>
            <person name="Mounaud S."/>
            <person name="Singh I."/>
            <person name="Joardar V."/>
            <person name="Pakala S."/>
            <person name="Pakala S."/>
            <person name="Venepally P."/>
            <person name="Chung J.K."/>
            <person name="Losada L."/>
            <person name="Nierman W.C."/>
        </authorList>
    </citation>
    <scope>NUCLEOTIDE SEQUENCE [LARGE SCALE GENOMIC DNA]</scope>
    <source>
        <strain evidence="3 4">NIH1004</strain>
    </source>
</reference>
<proteinExistence type="inferred from homology"/>
<dbReference type="GeneID" id="54334183"/>
<dbReference type="InterPro" id="IPR002347">
    <property type="entry name" value="SDR_fam"/>
</dbReference>
<dbReference type="GO" id="GO:0016491">
    <property type="term" value="F:oxidoreductase activity"/>
    <property type="evidence" value="ECO:0007669"/>
    <property type="project" value="TreeGrafter"/>
</dbReference>
<gene>
    <name evidence="3" type="ORF">ATNIH1004_011482</name>
</gene>
<dbReference type="OrthoDB" id="7289984at2759"/>
<dbReference type="PRINTS" id="PR00080">
    <property type="entry name" value="SDRFAMILY"/>
</dbReference>